<evidence type="ECO:0000256" key="7">
    <source>
        <dbReference type="ARBA" id="ARBA00023316"/>
    </source>
</evidence>
<comment type="caution">
    <text evidence="11">The sequence shown here is derived from an EMBL/GenBank/DDBJ whole genome shotgun (WGS) entry which is preliminary data.</text>
</comment>
<organism evidence="11 12">
    <name type="scientific">Paenibacillus alvei</name>
    <name type="common">Bacillus alvei</name>
    <dbReference type="NCBI Taxonomy" id="44250"/>
    <lineage>
        <taxon>Bacteria</taxon>
        <taxon>Bacillati</taxon>
        <taxon>Bacillota</taxon>
        <taxon>Bacilli</taxon>
        <taxon>Bacillales</taxon>
        <taxon>Paenibacillaceae</taxon>
        <taxon>Paenibacillus</taxon>
    </lineage>
</organism>
<evidence type="ECO:0000313" key="12">
    <source>
        <dbReference type="Proteomes" id="UP001527181"/>
    </source>
</evidence>
<keyword evidence="12" id="KW-1185">Reference proteome</keyword>
<evidence type="ECO:0000259" key="10">
    <source>
        <dbReference type="SMART" id="SM00644"/>
    </source>
</evidence>
<dbReference type="PANTHER" id="PTHR30417:SF11">
    <property type="entry name" value="N-ACETYLMURAMOYL-L-ALANINE AMIDASE XLYA"/>
    <property type="match status" value="1"/>
</dbReference>
<dbReference type="Gene3D" id="3.40.80.10">
    <property type="entry name" value="Peptidoglycan recognition protein-like"/>
    <property type="match status" value="1"/>
</dbReference>
<feature type="domain" description="N-acetylmuramoyl-L-alanine amidase" evidence="10">
    <location>
        <begin position="14"/>
        <end position="151"/>
    </location>
</feature>
<evidence type="ECO:0000256" key="5">
    <source>
        <dbReference type="ARBA" id="ARBA00022969"/>
    </source>
</evidence>
<comment type="catalytic activity">
    <reaction evidence="1">
        <text>Hydrolyzes the link between N-acetylmuramoyl residues and L-amino acid residues in certain cell-wall glycopeptides.</text>
        <dbReference type="EC" id="3.5.1.28"/>
    </reaction>
</comment>
<feature type="coiled-coil region" evidence="8">
    <location>
        <begin position="175"/>
        <end position="202"/>
    </location>
</feature>
<dbReference type="Proteomes" id="UP001527181">
    <property type="component" value="Unassembled WGS sequence"/>
</dbReference>
<reference evidence="11 12" key="1">
    <citation type="submission" date="2022-05" db="EMBL/GenBank/DDBJ databases">
        <title>Genome Sequencing of Bee-Associated Microbes.</title>
        <authorList>
            <person name="Dunlap C."/>
        </authorList>
    </citation>
    <scope>NUCLEOTIDE SEQUENCE [LARGE SCALE GENOMIC DNA]</scope>
    <source>
        <strain evidence="11 12">NRRL B-04010</strain>
    </source>
</reference>
<comment type="similarity">
    <text evidence="2">Belongs to the N-acetylmuramoyl-L-alanine amidase 2 family.</text>
</comment>
<keyword evidence="5" id="KW-0749">Sporulation</keyword>
<dbReference type="RefSeq" id="WP_268598320.1">
    <property type="nucleotide sequence ID" value="NZ_JAMDNL010000066.1"/>
</dbReference>
<evidence type="ECO:0000256" key="3">
    <source>
        <dbReference type="ARBA" id="ARBA00011901"/>
    </source>
</evidence>
<dbReference type="SUPFAM" id="SSF55846">
    <property type="entry name" value="N-acetylmuramoyl-L-alanine amidase-like"/>
    <property type="match status" value="1"/>
</dbReference>
<keyword evidence="6" id="KW-0178">Competence</keyword>
<evidence type="ECO:0000313" key="11">
    <source>
        <dbReference type="EMBL" id="MCY9761029.1"/>
    </source>
</evidence>
<evidence type="ECO:0000256" key="2">
    <source>
        <dbReference type="ARBA" id="ARBA00007553"/>
    </source>
</evidence>
<dbReference type="GO" id="GO:0008745">
    <property type="term" value="F:N-acetylmuramoyl-L-alanine amidase activity"/>
    <property type="evidence" value="ECO:0007669"/>
    <property type="project" value="UniProtKB-EC"/>
</dbReference>
<keyword evidence="4 11" id="KW-0378">Hydrolase</keyword>
<evidence type="ECO:0000256" key="6">
    <source>
        <dbReference type="ARBA" id="ARBA00023287"/>
    </source>
</evidence>
<sequence>MIYRKDHIPQNTMKNRRPGYPMDATTITIHNTGNSKSSAANERGWLTNPENDRVASFHIVIDENEAVECIPLTENAWHAGDGSSMKSGNRTSIGIEICESGKYQKTLHNAAQLVANMLQERGWGVERLRRHYDWSGKICPRLMYDGGKWTGWYSFIEMVKSNLKSETRKDEEPMTREEKAEFDKLKKTVEEQNKLLKEMQGQQEIDPPVWAKEAAAFYEKEMSSKKGSYDFWRLLTIQYRKEKGRSA</sequence>
<dbReference type="InterPro" id="IPR002502">
    <property type="entry name" value="Amidase_domain"/>
</dbReference>
<evidence type="ECO:0000256" key="9">
    <source>
        <dbReference type="SAM" id="MobiDB-lite"/>
    </source>
</evidence>
<protein>
    <recommendedName>
        <fullName evidence="3">N-acetylmuramoyl-L-alanine amidase</fullName>
        <ecNumber evidence="3">3.5.1.28</ecNumber>
    </recommendedName>
</protein>
<dbReference type="CDD" id="cd06583">
    <property type="entry name" value="PGRP"/>
    <property type="match status" value="1"/>
</dbReference>
<keyword evidence="7" id="KW-0961">Cell wall biogenesis/degradation</keyword>
<dbReference type="InterPro" id="IPR051206">
    <property type="entry name" value="NAMLAA_amidase_2"/>
</dbReference>
<evidence type="ECO:0000256" key="8">
    <source>
        <dbReference type="SAM" id="Coils"/>
    </source>
</evidence>
<gene>
    <name evidence="11" type="ORF">M5X12_10620</name>
</gene>
<keyword evidence="8" id="KW-0175">Coiled coil</keyword>
<dbReference type="EMBL" id="JAMDNP010000019">
    <property type="protein sequence ID" value="MCY9761029.1"/>
    <property type="molecule type" value="Genomic_DNA"/>
</dbReference>
<dbReference type="Pfam" id="PF01510">
    <property type="entry name" value="Amidase_2"/>
    <property type="match status" value="1"/>
</dbReference>
<evidence type="ECO:0000256" key="1">
    <source>
        <dbReference type="ARBA" id="ARBA00001561"/>
    </source>
</evidence>
<evidence type="ECO:0000256" key="4">
    <source>
        <dbReference type="ARBA" id="ARBA00022801"/>
    </source>
</evidence>
<accession>A0ABT4GWG9</accession>
<name>A0ABT4GWG9_PAEAL</name>
<dbReference type="EC" id="3.5.1.28" evidence="3"/>
<feature type="region of interest" description="Disordered" evidence="9">
    <location>
        <begin position="1"/>
        <end position="21"/>
    </location>
</feature>
<dbReference type="SMART" id="SM00644">
    <property type="entry name" value="Ami_2"/>
    <property type="match status" value="1"/>
</dbReference>
<dbReference type="InterPro" id="IPR036505">
    <property type="entry name" value="Amidase/PGRP_sf"/>
</dbReference>
<proteinExistence type="inferred from homology"/>
<dbReference type="PANTHER" id="PTHR30417">
    <property type="entry name" value="N-ACETYLMURAMOYL-L-ALANINE AMIDASE AMID"/>
    <property type="match status" value="1"/>
</dbReference>